<evidence type="ECO:0000313" key="2">
    <source>
        <dbReference type="EMBL" id="TKA11780.1"/>
    </source>
</evidence>
<dbReference type="OrthoDB" id="4915395at2"/>
<evidence type="ECO:0000256" key="1">
    <source>
        <dbReference type="SAM" id="MobiDB-lite"/>
    </source>
</evidence>
<name>A0A4U0SP18_9ACTN</name>
<gene>
    <name evidence="2" type="ORF">FCI23_10675</name>
</gene>
<comment type="caution">
    <text evidence="2">The sequence shown here is derived from an EMBL/GenBank/DDBJ whole genome shotgun (WGS) entry which is preliminary data.</text>
</comment>
<feature type="region of interest" description="Disordered" evidence="1">
    <location>
        <begin position="453"/>
        <end position="472"/>
    </location>
</feature>
<proteinExistence type="predicted"/>
<dbReference type="EMBL" id="SUMC01000007">
    <property type="protein sequence ID" value="TKA11780.1"/>
    <property type="molecule type" value="Genomic_DNA"/>
</dbReference>
<sequence length="472" mass="51584">MNQASQAIMAALDDPDPRRPFTLVKDLIGRQLRRMDPRAEVIPTGFFNHTYAPDMVIRWPQVARTPDRYVYLRTTANPAELHEDITRLQSKDRPMILSLGEIEASASELQPAATEHQALLLDTPAFGELLPTQDTPSIPRLISSSVIEGGRGAFDGPSTARFTNTVATGVAAAREGSAGLTRTALDAVAAQMVPEVADRMTAFMAALWQGGGATLASFPGTLRGSGQLDESTLAYLLSAEEIPDTNFWDRLLRLISLPLLLRTPVRDPDNLQHLMRPAVRHWQSHACKIVPGAPPHAPIGPWRWAVDSGHLVLQTPRFRTYVAQTRKDLEAAETYDEPGLDDVRNRADRFSTPLTSIRMLVTNRRIGYDGRGDNVVHDAQLDGISEALGQAETVIEVDAPTRSGAVLRCSFTHHLASARGARSQVPLDELIGTAARLLYDLTDHEADQLAGLLGPQGQPVSAPWNQPPLFEP</sequence>
<dbReference type="Proteomes" id="UP000305778">
    <property type="component" value="Unassembled WGS sequence"/>
</dbReference>
<keyword evidence="3" id="KW-1185">Reference proteome</keyword>
<protein>
    <submittedName>
        <fullName evidence="2">Uncharacterized protein</fullName>
    </submittedName>
</protein>
<evidence type="ECO:0000313" key="3">
    <source>
        <dbReference type="Proteomes" id="UP000305778"/>
    </source>
</evidence>
<dbReference type="RefSeq" id="WP_136723240.1">
    <property type="nucleotide sequence ID" value="NZ_SUMC01000007.1"/>
</dbReference>
<organism evidence="2 3">
    <name type="scientific">Actinacidiphila oryziradicis</name>
    <dbReference type="NCBI Taxonomy" id="2571141"/>
    <lineage>
        <taxon>Bacteria</taxon>
        <taxon>Bacillati</taxon>
        <taxon>Actinomycetota</taxon>
        <taxon>Actinomycetes</taxon>
        <taxon>Kitasatosporales</taxon>
        <taxon>Streptomycetaceae</taxon>
        <taxon>Actinacidiphila</taxon>
    </lineage>
</organism>
<reference evidence="2 3" key="1">
    <citation type="submission" date="2019-04" db="EMBL/GenBank/DDBJ databases">
        <title>Streptomyces oryziradicis sp. nov., a novel actinomycete isolated from rhizosphere soil of rice (Oryza sativa L.).</title>
        <authorList>
            <person name="Li C."/>
        </authorList>
    </citation>
    <scope>NUCLEOTIDE SEQUENCE [LARGE SCALE GENOMIC DNA]</scope>
    <source>
        <strain evidence="2 3">NEAU-C40</strain>
    </source>
</reference>
<accession>A0A4U0SP18</accession>
<dbReference type="AlphaFoldDB" id="A0A4U0SP18"/>